<dbReference type="EMBL" id="FMZC01000019">
    <property type="protein sequence ID" value="SDE50666.1"/>
    <property type="molecule type" value="Genomic_DNA"/>
</dbReference>
<keyword evidence="2" id="KW-1185">Reference proteome</keyword>
<dbReference type="AlphaFoldDB" id="A0A1G7DHW1"/>
<proteinExistence type="predicted"/>
<name>A0A1G7DHW1_9BURK</name>
<evidence type="ECO:0000313" key="1">
    <source>
        <dbReference type="EMBL" id="SDE50666.1"/>
    </source>
</evidence>
<gene>
    <name evidence="1" type="ORF">SAMN05192589_11928</name>
</gene>
<evidence type="ECO:0000313" key="2">
    <source>
        <dbReference type="Proteomes" id="UP000198781"/>
    </source>
</evidence>
<reference evidence="1 2" key="1">
    <citation type="submission" date="2016-10" db="EMBL/GenBank/DDBJ databases">
        <authorList>
            <person name="de Groot N.N."/>
        </authorList>
    </citation>
    <scope>NUCLEOTIDE SEQUENCE [LARGE SCALE GENOMIC DNA]</scope>
    <source>
        <strain evidence="1 2">DSM 16619</strain>
    </source>
</reference>
<dbReference type="Proteomes" id="UP000198781">
    <property type="component" value="Unassembled WGS sequence"/>
</dbReference>
<organism evidence="1 2">
    <name type="scientific">Paracidovorax valerianellae</name>
    <dbReference type="NCBI Taxonomy" id="187868"/>
    <lineage>
        <taxon>Bacteria</taxon>
        <taxon>Pseudomonadati</taxon>
        <taxon>Pseudomonadota</taxon>
        <taxon>Betaproteobacteria</taxon>
        <taxon>Burkholderiales</taxon>
        <taxon>Comamonadaceae</taxon>
        <taxon>Paracidovorax</taxon>
    </lineage>
</organism>
<protein>
    <submittedName>
        <fullName evidence="1">Uncharacterized protein</fullName>
    </submittedName>
</protein>
<sequence>MGLPDHLRTLGAGEIRALLQFIVHCLICEGCIYKLRKLLRNRPREVELSYLDMVPKTPNGLALESDASSSHFSSEGQKSFIGIKSVTMPSNLILPSSFGKSRFGEFRLNLCFCDSCFRCLSLPMRGASGTR</sequence>
<accession>A0A1G7DHW1</accession>